<dbReference type="PIRSF" id="PIRSF018267">
    <property type="entry name" value="VSR_endonuc"/>
    <property type="match status" value="1"/>
</dbReference>
<dbReference type="AlphaFoldDB" id="A0A858R735"/>
<evidence type="ECO:0000256" key="1">
    <source>
        <dbReference type="ARBA" id="ARBA00022722"/>
    </source>
</evidence>
<evidence type="ECO:0000313" key="8">
    <source>
        <dbReference type="Proteomes" id="UP000501891"/>
    </source>
</evidence>
<dbReference type="EC" id="3.1.-.-" evidence="6"/>
<keyword evidence="5 6" id="KW-0234">DNA repair</keyword>
<keyword evidence="3 6" id="KW-0227">DNA damage</keyword>
<evidence type="ECO:0000256" key="4">
    <source>
        <dbReference type="ARBA" id="ARBA00022801"/>
    </source>
</evidence>
<evidence type="ECO:0000313" key="7">
    <source>
        <dbReference type="EMBL" id="QJE73207.1"/>
    </source>
</evidence>
<organism evidence="7 8">
    <name type="scientific">Aerophototrophica crusticola</name>
    <dbReference type="NCBI Taxonomy" id="1709002"/>
    <lineage>
        <taxon>Bacteria</taxon>
        <taxon>Pseudomonadati</taxon>
        <taxon>Pseudomonadota</taxon>
        <taxon>Alphaproteobacteria</taxon>
        <taxon>Rhodospirillales</taxon>
        <taxon>Rhodospirillaceae</taxon>
        <taxon>Aerophototrophica</taxon>
    </lineage>
</organism>
<comment type="function">
    <text evidence="6">May nick specific sequences that contain T:G mispairs resulting from m5C-deamination.</text>
</comment>
<evidence type="ECO:0000256" key="5">
    <source>
        <dbReference type="ARBA" id="ARBA00023204"/>
    </source>
</evidence>
<accession>A0A858R735</accession>
<keyword evidence="4 6" id="KW-0378">Hydrolase</keyword>
<keyword evidence="8" id="KW-1185">Reference proteome</keyword>
<dbReference type="Pfam" id="PF03852">
    <property type="entry name" value="Vsr"/>
    <property type="match status" value="1"/>
</dbReference>
<name>A0A858R735_9PROT</name>
<keyword evidence="2 6" id="KW-0255">Endonuclease</keyword>
<dbReference type="Proteomes" id="UP000501891">
    <property type="component" value="Chromosome"/>
</dbReference>
<dbReference type="EMBL" id="CP051775">
    <property type="protein sequence ID" value="QJE73207.1"/>
    <property type="molecule type" value="Genomic_DNA"/>
</dbReference>
<dbReference type="InterPro" id="IPR004603">
    <property type="entry name" value="DNA_mismatch_endonuc_vsr"/>
</dbReference>
<evidence type="ECO:0000256" key="2">
    <source>
        <dbReference type="ARBA" id="ARBA00022759"/>
    </source>
</evidence>
<dbReference type="NCBIfam" id="TIGR00632">
    <property type="entry name" value="vsr"/>
    <property type="match status" value="1"/>
</dbReference>
<protein>
    <recommendedName>
        <fullName evidence="6">Very short patch repair endonuclease</fullName>
        <ecNumber evidence="6">3.1.-.-</ecNumber>
    </recommendedName>
</protein>
<comment type="similarity">
    <text evidence="6">Belongs to the vsr family.</text>
</comment>
<evidence type="ECO:0000256" key="6">
    <source>
        <dbReference type="PIRNR" id="PIRNR018267"/>
    </source>
</evidence>
<gene>
    <name evidence="7" type="ORF">HHL28_09000</name>
</gene>
<dbReference type="GO" id="GO:0016787">
    <property type="term" value="F:hydrolase activity"/>
    <property type="evidence" value="ECO:0007669"/>
    <property type="project" value="UniProtKB-KW"/>
</dbReference>
<dbReference type="Gene3D" id="3.40.960.10">
    <property type="entry name" value="VSR Endonuclease"/>
    <property type="match status" value="1"/>
</dbReference>
<dbReference type="KEGG" id="acru:HHL28_09000"/>
<keyword evidence="1 6" id="KW-0540">Nuclease</keyword>
<proteinExistence type="inferred from homology"/>
<dbReference type="SUPFAM" id="SSF52980">
    <property type="entry name" value="Restriction endonuclease-like"/>
    <property type="match status" value="1"/>
</dbReference>
<evidence type="ECO:0000256" key="3">
    <source>
        <dbReference type="ARBA" id="ARBA00022763"/>
    </source>
</evidence>
<sequence>MGDIMTVEARSRLMSKIRGKDTKPEWKVRRLLHALGYRYRLHVRGLPGTPDLVFPARRAVVFINGCFWHWHAPCRRKPLSALPPFWQEKLARNQRRVPEVAAKLQDKGWRSLSVFECELKDMEAVEAKLRDFLGPPGPIASIRSKPDASF</sequence>
<dbReference type="GO" id="GO:0004519">
    <property type="term" value="F:endonuclease activity"/>
    <property type="evidence" value="ECO:0007669"/>
    <property type="project" value="UniProtKB-KW"/>
</dbReference>
<dbReference type="CDD" id="cd00221">
    <property type="entry name" value="Vsr"/>
    <property type="match status" value="1"/>
</dbReference>
<dbReference type="GO" id="GO:0006298">
    <property type="term" value="P:mismatch repair"/>
    <property type="evidence" value="ECO:0007669"/>
    <property type="project" value="UniProtKB-UniRule"/>
</dbReference>
<reference evidence="7" key="1">
    <citation type="submission" date="2020-04" db="EMBL/GenBank/DDBJ databases">
        <title>A desert anoxygenic phototrophic bacterium fixes CO2 using RubisCO under aerobic conditions.</title>
        <authorList>
            <person name="Tang K."/>
        </authorList>
    </citation>
    <scope>NUCLEOTIDE SEQUENCE [LARGE SCALE GENOMIC DNA]</scope>
    <source>
        <strain evidence="7">MIMtkB3</strain>
    </source>
</reference>
<dbReference type="InterPro" id="IPR011335">
    <property type="entry name" value="Restrct_endonuc-II-like"/>
</dbReference>